<name>A0A7Z8Y4I6_9CAUL</name>
<sequence>MADATTAARARIDRALAELERKILELKARPASAQAIADDDLFAPRAGNGADAARVAELEVAGREASQALARAAAAVREVLAQDDLGQDDLAQDDDETESEAG</sequence>
<keyword evidence="4" id="KW-1185">Reference proteome</keyword>
<feature type="coiled-coil region" evidence="1">
    <location>
        <begin position="2"/>
        <end position="29"/>
    </location>
</feature>
<protein>
    <submittedName>
        <fullName evidence="3">Uncharacterized protein</fullName>
    </submittedName>
</protein>
<feature type="region of interest" description="Disordered" evidence="2">
    <location>
        <begin position="83"/>
        <end position="102"/>
    </location>
</feature>
<evidence type="ECO:0000313" key="3">
    <source>
        <dbReference type="EMBL" id="VDC50578.1"/>
    </source>
</evidence>
<evidence type="ECO:0000256" key="1">
    <source>
        <dbReference type="SAM" id="Coils"/>
    </source>
</evidence>
<dbReference type="RefSeq" id="WP_154726293.1">
    <property type="nucleotide sequence ID" value="NZ_UXHF01000041.1"/>
</dbReference>
<accession>A0A7Z8Y4I6</accession>
<dbReference type="AlphaFoldDB" id="A0A7Z8Y4I6"/>
<reference evidence="3 4" key="1">
    <citation type="submission" date="2018-11" db="EMBL/GenBank/DDBJ databases">
        <authorList>
            <person name="Peiro R."/>
            <person name="Begona"/>
            <person name="Cbmso G."/>
            <person name="Lopez M."/>
            <person name="Gonzalez S."/>
            <person name="Sacristan E."/>
            <person name="Castillo E."/>
        </authorList>
    </citation>
    <scope>NUCLEOTIDE SEQUENCE [LARGE SCALE GENOMIC DNA]</scope>
    <source>
        <strain evidence="3">Brev_genome</strain>
    </source>
</reference>
<dbReference type="Proteomes" id="UP000289220">
    <property type="component" value="Unassembled WGS sequence"/>
</dbReference>
<dbReference type="EMBL" id="UXHF01000041">
    <property type="protein sequence ID" value="VDC50578.1"/>
    <property type="molecule type" value="Genomic_DNA"/>
</dbReference>
<evidence type="ECO:0000313" key="4">
    <source>
        <dbReference type="Proteomes" id="UP000289220"/>
    </source>
</evidence>
<proteinExistence type="predicted"/>
<keyword evidence="1" id="KW-0175">Coiled coil</keyword>
<gene>
    <name evidence="3" type="ORF">BREV_BREV_02066</name>
</gene>
<organism evidence="3 4">
    <name type="scientific">Brevundimonas mediterranea</name>
    <dbReference type="NCBI Taxonomy" id="74329"/>
    <lineage>
        <taxon>Bacteria</taxon>
        <taxon>Pseudomonadati</taxon>
        <taxon>Pseudomonadota</taxon>
        <taxon>Alphaproteobacteria</taxon>
        <taxon>Caulobacterales</taxon>
        <taxon>Caulobacteraceae</taxon>
        <taxon>Brevundimonas</taxon>
    </lineage>
</organism>
<evidence type="ECO:0000256" key="2">
    <source>
        <dbReference type="SAM" id="MobiDB-lite"/>
    </source>
</evidence>
<comment type="caution">
    <text evidence="3">The sequence shown here is derived from an EMBL/GenBank/DDBJ whole genome shotgun (WGS) entry which is preliminary data.</text>
</comment>
<feature type="compositionally biased region" description="Acidic residues" evidence="2">
    <location>
        <begin position="85"/>
        <end position="102"/>
    </location>
</feature>